<gene>
    <name evidence="2" type="ordered locus">PTH_2308</name>
</gene>
<dbReference type="InterPro" id="IPR019493">
    <property type="entry name" value="Bacteriocin_IIb_lactacin-rel"/>
</dbReference>
<evidence type="ECO:0000313" key="2">
    <source>
        <dbReference type="EMBL" id="BAF60489.1"/>
    </source>
</evidence>
<dbReference type="EMBL" id="AP009389">
    <property type="protein sequence ID" value="BAF60489.1"/>
    <property type="molecule type" value="Genomic_DNA"/>
</dbReference>
<evidence type="ECO:0000313" key="3">
    <source>
        <dbReference type="Proteomes" id="UP000006556"/>
    </source>
</evidence>
<dbReference type="STRING" id="370438.PTH_2308"/>
<keyword evidence="3" id="KW-1185">Reference proteome</keyword>
<keyword evidence="1" id="KW-0812">Transmembrane</keyword>
<dbReference type="Proteomes" id="UP000006556">
    <property type="component" value="Chromosome"/>
</dbReference>
<evidence type="ECO:0008006" key="4">
    <source>
        <dbReference type="Google" id="ProtNLM"/>
    </source>
</evidence>
<dbReference type="HOGENOM" id="CLU_2918608_0_0_9"/>
<keyword evidence="1" id="KW-1133">Transmembrane helix</keyword>
<dbReference type="AlphaFoldDB" id="A5CZV1"/>
<protein>
    <recommendedName>
        <fullName evidence="4">Bacteriocin</fullName>
    </recommendedName>
</protein>
<feature type="transmembrane region" description="Helical" evidence="1">
    <location>
        <begin position="39"/>
        <end position="60"/>
    </location>
</feature>
<dbReference type="KEGG" id="pth:PTH_2308"/>
<proteinExistence type="predicted"/>
<name>A5CZV1_PELTS</name>
<sequence>MLEQSDELSEEELEQVAGGGVLALVALGLYAAGATAVGVGVGAVAGAALAGAVVGVTALVG</sequence>
<dbReference type="Pfam" id="PF10439">
    <property type="entry name" value="Bacteriocin_IIc"/>
    <property type="match status" value="1"/>
</dbReference>
<dbReference type="GO" id="GO:0042742">
    <property type="term" value="P:defense response to bacterium"/>
    <property type="evidence" value="ECO:0007669"/>
    <property type="project" value="InterPro"/>
</dbReference>
<reference evidence="3" key="1">
    <citation type="journal article" date="2008" name="Genome Res.">
        <title>The genome of Pelotomaculum thermopropionicum reveals niche-associated evolution in anaerobic microbiota.</title>
        <authorList>
            <person name="Kosaka T."/>
            <person name="Kato S."/>
            <person name="Shimoyama T."/>
            <person name="Ishii S."/>
            <person name="Abe T."/>
            <person name="Watanabe K."/>
        </authorList>
    </citation>
    <scope>NUCLEOTIDE SEQUENCE [LARGE SCALE GENOMIC DNA]</scope>
    <source>
        <strain evidence="3">DSM 13744 / JCM 10971 / SI</strain>
    </source>
</reference>
<accession>A5CZV1</accession>
<organism evidence="2 3">
    <name type="scientific">Pelotomaculum thermopropionicum (strain DSM 13744 / JCM 10971 / SI)</name>
    <dbReference type="NCBI Taxonomy" id="370438"/>
    <lineage>
        <taxon>Bacteria</taxon>
        <taxon>Bacillati</taxon>
        <taxon>Bacillota</taxon>
        <taxon>Clostridia</taxon>
        <taxon>Eubacteriales</taxon>
        <taxon>Desulfotomaculaceae</taxon>
        <taxon>Pelotomaculum</taxon>
    </lineage>
</organism>
<feature type="transmembrane region" description="Helical" evidence="1">
    <location>
        <begin position="15"/>
        <end position="32"/>
    </location>
</feature>
<keyword evidence="1" id="KW-0472">Membrane</keyword>
<evidence type="ECO:0000256" key="1">
    <source>
        <dbReference type="SAM" id="Phobius"/>
    </source>
</evidence>